<organism evidence="1 2">
    <name type="scientific">Staphylococcus hsinchuensis</name>
    <dbReference type="NCBI Taxonomy" id="3051183"/>
    <lineage>
        <taxon>Bacteria</taxon>
        <taxon>Bacillati</taxon>
        <taxon>Bacillota</taxon>
        <taxon>Bacilli</taxon>
        <taxon>Bacillales</taxon>
        <taxon>Staphylococcaceae</taxon>
        <taxon>Staphylococcus</taxon>
    </lineage>
</organism>
<evidence type="ECO:0000313" key="2">
    <source>
        <dbReference type="Proteomes" id="UP001436297"/>
    </source>
</evidence>
<dbReference type="Proteomes" id="UP001436297">
    <property type="component" value="Chromosome"/>
</dbReference>
<keyword evidence="2" id="KW-1185">Reference proteome</keyword>
<sequence>MNWKNMMLGVSALFLACCLCFLLIIATNENALMKVHHTISNVPNMSKIANAKEKDNNGHEASLNLIDKVKNGKEQKKPYHAKHYIPIAERETHNLKLNEIGKAELPQFSEALGKARSTVNHDNHANNKYNDYGIDSTCQGKYYYIFTFKNRLKPHTYYKVLVDNHNEARIIDKSFNIKGGKPSHKPSISPQESEVIAQKHATDKLGNSTTLSNVEESKDGMCYKYQSKNGSKTYQIIIDKNGNVNHQHTIN</sequence>
<reference evidence="1 2" key="1">
    <citation type="journal article" date="2024" name="Pathogens">
        <title>Staphylococcus hsinchuensis sp. nov., Isolated from Soymilk.</title>
        <authorList>
            <person name="Wang Y.T."/>
            <person name="Lin Y.C."/>
            <person name="Hsieh Y.H."/>
            <person name="Lin Y.T."/>
            <person name="Hamada M."/>
            <person name="Chen C.C."/>
            <person name="Liou J.S."/>
            <person name="Lee A.Y."/>
            <person name="Zhang W.L."/>
            <person name="Chen Y.T."/>
            <person name="Huang C.H."/>
        </authorList>
    </citation>
    <scope>NUCLEOTIDE SEQUENCE [LARGE SCALE GENOMIC DNA]</scope>
    <source>
        <strain evidence="1 2">H164</strain>
    </source>
</reference>
<dbReference type="PROSITE" id="PS51257">
    <property type="entry name" value="PROKAR_LIPOPROTEIN"/>
    <property type="match status" value="1"/>
</dbReference>
<protein>
    <recommendedName>
        <fullName evidence="3">Lipoprotein</fullName>
    </recommendedName>
</protein>
<dbReference type="EMBL" id="CP128355">
    <property type="protein sequence ID" value="XAF71480.1"/>
    <property type="molecule type" value="Genomic_DNA"/>
</dbReference>
<gene>
    <name evidence="1" type="ORF">QQM35_05135</name>
</gene>
<evidence type="ECO:0008006" key="3">
    <source>
        <dbReference type="Google" id="ProtNLM"/>
    </source>
</evidence>
<name>A0ABZ3EG32_9STAP</name>
<proteinExistence type="predicted"/>
<evidence type="ECO:0000313" key="1">
    <source>
        <dbReference type="EMBL" id="XAF71480.1"/>
    </source>
</evidence>
<dbReference type="RefSeq" id="WP_251943325.1">
    <property type="nucleotide sequence ID" value="NZ_CP128355.1"/>
</dbReference>
<accession>A0ABZ3EG32</accession>